<keyword evidence="1" id="KW-0813">Transport</keyword>
<protein>
    <submittedName>
        <fullName evidence="5">ABC transporter ATP-binding protein</fullName>
    </submittedName>
</protein>
<dbReference type="InterPro" id="IPR027417">
    <property type="entry name" value="P-loop_NTPase"/>
</dbReference>
<dbReference type="InterPro" id="IPR050763">
    <property type="entry name" value="ABC_transporter_ATP-binding"/>
</dbReference>
<dbReference type="AlphaFoldDB" id="A0A7C4KIZ7"/>
<organism evidence="5">
    <name type="scientific">Anaerolinea thermolimosa</name>
    <dbReference type="NCBI Taxonomy" id="229919"/>
    <lineage>
        <taxon>Bacteria</taxon>
        <taxon>Bacillati</taxon>
        <taxon>Chloroflexota</taxon>
        <taxon>Anaerolineae</taxon>
        <taxon>Anaerolineales</taxon>
        <taxon>Anaerolineaceae</taxon>
        <taxon>Anaerolinea</taxon>
    </lineage>
</organism>
<keyword evidence="2" id="KW-0547">Nucleotide-binding</keyword>
<evidence type="ECO:0000259" key="4">
    <source>
        <dbReference type="PROSITE" id="PS50893"/>
    </source>
</evidence>
<name>A0A7C4KIZ7_9CHLR</name>
<comment type="caution">
    <text evidence="5">The sequence shown here is derived from an EMBL/GenBank/DDBJ whole genome shotgun (WGS) entry which is preliminary data.</text>
</comment>
<dbReference type="SMART" id="SM00382">
    <property type="entry name" value="AAA"/>
    <property type="match status" value="1"/>
</dbReference>
<dbReference type="Gene3D" id="3.40.50.300">
    <property type="entry name" value="P-loop containing nucleotide triphosphate hydrolases"/>
    <property type="match status" value="1"/>
</dbReference>
<proteinExistence type="predicted"/>
<dbReference type="PROSITE" id="PS50893">
    <property type="entry name" value="ABC_TRANSPORTER_2"/>
    <property type="match status" value="1"/>
</dbReference>
<evidence type="ECO:0000313" key="5">
    <source>
        <dbReference type="EMBL" id="HGS22794.1"/>
    </source>
</evidence>
<dbReference type="GO" id="GO:0005524">
    <property type="term" value="F:ATP binding"/>
    <property type="evidence" value="ECO:0007669"/>
    <property type="project" value="UniProtKB-KW"/>
</dbReference>
<evidence type="ECO:0000256" key="3">
    <source>
        <dbReference type="ARBA" id="ARBA00022840"/>
    </source>
</evidence>
<dbReference type="SUPFAM" id="SSF52540">
    <property type="entry name" value="P-loop containing nucleoside triphosphate hydrolases"/>
    <property type="match status" value="1"/>
</dbReference>
<dbReference type="InterPro" id="IPR003439">
    <property type="entry name" value="ABC_transporter-like_ATP-bd"/>
</dbReference>
<evidence type="ECO:0000256" key="2">
    <source>
        <dbReference type="ARBA" id="ARBA00022741"/>
    </source>
</evidence>
<dbReference type="InterPro" id="IPR003593">
    <property type="entry name" value="AAA+_ATPase"/>
</dbReference>
<dbReference type="PANTHER" id="PTHR42711">
    <property type="entry name" value="ABC TRANSPORTER ATP-BINDING PROTEIN"/>
    <property type="match status" value="1"/>
</dbReference>
<evidence type="ECO:0000256" key="1">
    <source>
        <dbReference type="ARBA" id="ARBA00022448"/>
    </source>
</evidence>
<keyword evidence="3 5" id="KW-0067">ATP-binding</keyword>
<feature type="domain" description="ABC transporter" evidence="4">
    <location>
        <begin position="8"/>
        <end position="238"/>
    </location>
</feature>
<dbReference type="EMBL" id="DSYK01000655">
    <property type="protein sequence ID" value="HGS22794.1"/>
    <property type="molecule type" value="Genomic_DNA"/>
</dbReference>
<dbReference type="Pfam" id="PF00005">
    <property type="entry name" value="ABC_tran"/>
    <property type="match status" value="1"/>
</dbReference>
<reference evidence="5" key="1">
    <citation type="journal article" date="2020" name="mSystems">
        <title>Genome- and Community-Level Interaction Insights into Carbon Utilization and Element Cycling Functions of Hydrothermarchaeota in Hydrothermal Sediment.</title>
        <authorList>
            <person name="Zhou Z."/>
            <person name="Liu Y."/>
            <person name="Xu W."/>
            <person name="Pan J."/>
            <person name="Luo Z.H."/>
            <person name="Li M."/>
        </authorList>
    </citation>
    <scope>NUCLEOTIDE SEQUENCE [LARGE SCALE GENOMIC DNA]</scope>
    <source>
        <strain evidence="5">SpSt-573</strain>
    </source>
</reference>
<accession>A0A7C4KIZ7</accession>
<sequence>MFPNHPLIETEHLIKRYGEKTAVDDVSFSVSGGEIFGFLGPNGAGKTTTIKMLVGLLQPTSGVVKVAGYDVLRQPLQAKAACGYVPDEPNLYPKLTARELLRFVGDLYGLESSLVARRSEELLRLFGLSEAANDTIDSYSHGMKQKTSLAAALVHDPRVLILDEPTVGLDPRSARLIKDILRQMADRGAAVMLSTHILEIAQAMCDRIGIINRGRLIAVGTMEELRQLGKGESSLEDIFLSLTGGVEYAEIAEVLQ</sequence>
<gene>
    <name evidence="5" type="ORF">ENT37_13145</name>
</gene>
<dbReference type="GO" id="GO:0016887">
    <property type="term" value="F:ATP hydrolysis activity"/>
    <property type="evidence" value="ECO:0007669"/>
    <property type="project" value="InterPro"/>
</dbReference>
<dbReference type="PANTHER" id="PTHR42711:SF16">
    <property type="entry name" value="ABC TRANSPORTER ATP-BINDING PROTEIN"/>
    <property type="match status" value="1"/>
</dbReference>